<dbReference type="GO" id="GO:0005484">
    <property type="term" value="F:SNAP receptor activity"/>
    <property type="evidence" value="ECO:0007669"/>
    <property type="project" value="TreeGrafter"/>
</dbReference>
<reference evidence="9 10" key="1">
    <citation type="submission" date="2010-05" db="EMBL/GenBank/DDBJ databases">
        <title>The Genome Sequence of Thecamonas trahens ATCC 50062.</title>
        <authorList>
            <consortium name="The Broad Institute Genome Sequencing Platform"/>
            <person name="Russ C."/>
            <person name="Cuomo C."/>
            <person name="Shea T."/>
            <person name="Young S.K."/>
            <person name="Zeng Q."/>
            <person name="Koehrsen M."/>
            <person name="Haas B."/>
            <person name="Borodovsky M."/>
            <person name="Guigo R."/>
            <person name="Alvarado L."/>
            <person name="Berlin A."/>
            <person name="Bochicchio J."/>
            <person name="Borenstein D."/>
            <person name="Chapman S."/>
            <person name="Chen Z."/>
            <person name="Freedman E."/>
            <person name="Gellesch M."/>
            <person name="Goldberg J."/>
            <person name="Griggs A."/>
            <person name="Gujja S."/>
            <person name="Heilman E."/>
            <person name="Heiman D."/>
            <person name="Hepburn T."/>
            <person name="Howarth C."/>
            <person name="Jen D."/>
            <person name="Larson L."/>
            <person name="Mehta T."/>
            <person name="Park D."/>
            <person name="Pearson M."/>
            <person name="Roberts A."/>
            <person name="Saif S."/>
            <person name="Shenoy N."/>
            <person name="Sisk P."/>
            <person name="Stolte C."/>
            <person name="Sykes S."/>
            <person name="Thomson T."/>
            <person name="Walk T."/>
            <person name="White J."/>
            <person name="Yandava C."/>
            <person name="Burger G."/>
            <person name="Gray M.W."/>
            <person name="Holland P.W.H."/>
            <person name="King N."/>
            <person name="Lang F.B.F."/>
            <person name="Roger A.J."/>
            <person name="Ruiz-Trillo I."/>
            <person name="Lander E."/>
            <person name="Nusbaum C."/>
        </authorList>
    </citation>
    <scope>NUCLEOTIDE SEQUENCE [LARGE SCALE GENOMIC DNA]</scope>
    <source>
        <strain evidence="9 10">ATCC 50062</strain>
    </source>
</reference>
<sequence>MSGFGDRQWVSDFGVVTKTLNSLSADVRAWRQGTGGARTGAELRSRVAKAQASLDALDDGLADITRDISDKELRRRRDQVANARIRVDELEASLERHAASGGGAGAVGGGGKNVGREPARGPARLSGGRPAGRWGEAPETEETVDLDARQLLELQERTMQDQDRGLDILAQTTQRLKTIGVAIGDELDLQIGMLDDLDEDVERVSSNVQRETRGVMRLHQASKNGYSLCFIGLLVIALAVVLALVIRG</sequence>
<dbReference type="Proteomes" id="UP000054408">
    <property type="component" value="Unassembled WGS sequence"/>
</dbReference>
<dbReference type="AlphaFoldDB" id="A0A0L0D4V8"/>
<gene>
    <name evidence="9" type="ORF">AMSG_03522</name>
</gene>
<dbReference type="EMBL" id="GL349445">
    <property type="protein sequence ID" value="KNC47096.1"/>
    <property type="molecule type" value="Genomic_DNA"/>
</dbReference>
<dbReference type="GO" id="GO:0006886">
    <property type="term" value="P:intracellular protein transport"/>
    <property type="evidence" value="ECO:0007669"/>
    <property type="project" value="TreeGrafter"/>
</dbReference>
<feature type="compositionally biased region" description="Gly residues" evidence="6">
    <location>
        <begin position="100"/>
        <end position="113"/>
    </location>
</feature>
<dbReference type="GO" id="GO:0048278">
    <property type="term" value="P:vesicle docking"/>
    <property type="evidence" value="ECO:0007669"/>
    <property type="project" value="TreeGrafter"/>
</dbReference>
<dbReference type="InterPro" id="IPR045242">
    <property type="entry name" value="Syntaxin"/>
</dbReference>
<dbReference type="CDD" id="cd15841">
    <property type="entry name" value="SNARE_Qc"/>
    <property type="match status" value="1"/>
</dbReference>
<dbReference type="OrthoDB" id="428895at2759"/>
<dbReference type="RefSeq" id="XP_013759874.1">
    <property type="nucleotide sequence ID" value="XM_013904420.1"/>
</dbReference>
<dbReference type="GO" id="GO:0031201">
    <property type="term" value="C:SNARE complex"/>
    <property type="evidence" value="ECO:0007669"/>
    <property type="project" value="TreeGrafter"/>
</dbReference>
<evidence type="ECO:0000256" key="3">
    <source>
        <dbReference type="ARBA" id="ARBA00023054"/>
    </source>
</evidence>
<keyword evidence="4 7" id="KW-0472">Membrane</keyword>
<dbReference type="Gene3D" id="1.20.5.110">
    <property type="match status" value="1"/>
</dbReference>
<dbReference type="eggNOG" id="KOG3202">
    <property type="taxonomic scope" value="Eukaryota"/>
</dbReference>
<comment type="subcellular location">
    <subcellularLocation>
        <location evidence="1">Membrane</location>
    </subcellularLocation>
</comment>
<evidence type="ECO:0000259" key="8">
    <source>
        <dbReference type="PROSITE" id="PS50192"/>
    </source>
</evidence>
<keyword evidence="2" id="KW-0813">Transport</keyword>
<dbReference type="InterPro" id="IPR000727">
    <property type="entry name" value="T_SNARE_dom"/>
</dbReference>
<proteinExistence type="predicted"/>
<evidence type="ECO:0000256" key="5">
    <source>
        <dbReference type="SAM" id="Coils"/>
    </source>
</evidence>
<protein>
    <submittedName>
        <fullName evidence="9">Qc-SNARE protein</fullName>
    </submittedName>
</protein>
<feature type="domain" description="T-SNARE coiled-coil homology" evidence="8">
    <location>
        <begin position="156"/>
        <end position="218"/>
    </location>
</feature>
<feature type="coiled-coil region" evidence="5">
    <location>
        <begin position="73"/>
        <end position="100"/>
    </location>
</feature>
<organism evidence="9 10">
    <name type="scientific">Thecamonas trahens ATCC 50062</name>
    <dbReference type="NCBI Taxonomy" id="461836"/>
    <lineage>
        <taxon>Eukaryota</taxon>
        <taxon>Apusozoa</taxon>
        <taxon>Apusomonadida</taxon>
        <taxon>Apusomonadidae</taxon>
        <taxon>Thecamonas</taxon>
    </lineage>
</organism>
<dbReference type="PANTHER" id="PTHR19957">
    <property type="entry name" value="SYNTAXIN"/>
    <property type="match status" value="1"/>
</dbReference>
<dbReference type="STRING" id="461836.A0A0L0D4V8"/>
<dbReference type="SUPFAM" id="SSF58038">
    <property type="entry name" value="SNARE fusion complex"/>
    <property type="match status" value="1"/>
</dbReference>
<dbReference type="PROSITE" id="PS50192">
    <property type="entry name" value="T_SNARE"/>
    <property type="match status" value="1"/>
</dbReference>
<keyword evidence="7" id="KW-1133">Transmembrane helix</keyword>
<feature type="region of interest" description="Disordered" evidence="6">
    <location>
        <begin position="100"/>
        <end position="142"/>
    </location>
</feature>
<evidence type="ECO:0000256" key="6">
    <source>
        <dbReference type="SAM" id="MobiDB-lite"/>
    </source>
</evidence>
<dbReference type="GO" id="GO:0006906">
    <property type="term" value="P:vesicle fusion"/>
    <property type="evidence" value="ECO:0007669"/>
    <property type="project" value="TreeGrafter"/>
</dbReference>
<evidence type="ECO:0000256" key="2">
    <source>
        <dbReference type="ARBA" id="ARBA00022448"/>
    </source>
</evidence>
<dbReference type="PANTHER" id="PTHR19957:SF124">
    <property type="entry name" value="SYNTAXIN-8"/>
    <property type="match status" value="1"/>
</dbReference>
<evidence type="ECO:0000256" key="7">
    <source>
        <dbReference type="SAM" id="Phobius"/>
    </source>
</evidence>
<keyword evidence="7" id="KW-0812">Transmembrane</keyword>
<dbReference type="SMART" id="SM00397">
    <property type="entry name" value="t_SNARE"/>
    <property type="match status" value="1"/>
</dbReference>
<evidence type="ECO:0000313" key="10">
    <source>
        <dbReference type="Proteomes" id="UP000054408"/>
    </source>
</evidence>
<dbReference type="GO" id="GO:0000149">
    <property type="term" value="F:SNARE binding"/>
    <property type="evidence" value="ECO:0007669"/>
    <property type="project" value="TreeGrafter"/>
</dbReference>
<dbReference type="GO" id="GO:0012505">
    <property type="term" value="C:endomembrane system"/>
    <property type="evidence" value="ECO:0007669"/>
    <property type="project" value="TreeGrafter"/>
</dbReference>
<evidence type="ECO:0000256" key="4">
    <source>
        <dbReference type="ARBA" id="ARBA00023136"/>
    </source>
</evidence>
<name>A0A0L0D4V8_THETB</name>
<keyword evidence="3 5" id="KW-0175">Coiled coil</keyword>
<evidence type="ECO:0000256" key="1">
    <source>
        <dbReference type="ARBA" id="ARBA00004370"/>
    </source>
</evidence>
<keyword evidence="10" id="KW-1185">Reference proteome</keyword>
<dbReference type="GeneID" id="25563118"/>
<evidence type="ECO:0000313" key="9">
    <source>
        <dbReference type="EMBL" id="KNC47096.1"/>
    </source>
</evidence>
<feature type="transmembrane region" description="Helical" evidence="7">
    <location>
        <begin position="225"/>
        <end position="246"/>
    </location>
</feature>
<accession>A0A0L0D4V8</accession>